<sequence>MVTQGIGSEAENDAALISALGKKDGDTAKDVKEATEEAVKKAQEETEEAVAAEIDEAVTKGETEGKAGYDEDIAKYKGQEADMGHTGWVDVYSGEKDATPEVLKGKVASMQKLAMAEARKAQAGKH</sequence>
<feature type="coiled-coil region" evidence="1">
    <location>
        <begin position="25"/>
        <end position="52"/>
    </location>
</feature>
<accession>A0A6T8IBJ7</accession>
<evidence type="ECO:0000256" key="1">
    <source>
        <dbReference type="SAM" id="Coils"/>
    </source>
</evidence>
<keyword evidence="1" id="KW-0175">Coiled coil</keyword>
<dbReference type="EMBL" id="HBFK01007983">
    <property type="protein sequence ID" value="CAD8738334.1"/>
    <property type="molecule type" value="Transcribed_RNA"/>
</dbReference>
<reference evidence="2" key="1">
    <citation type="submission" date="2021-01" db="EMBL/GenBank/DDBJ databases">
        <authorList>
            <person name="Corre E."/>
            <person name="Pelletier E."/>
            <person name="Niang G."/>
            <person name="Scheremetjew M."/>
            <person name="Finn R."/>
            <person name="Kale V."/>
            <person name="Holt S."/>
            <person name="Cochrane G."/>
            <person name="Meng A."/>
            <person name="Brown T."/>
            <person name="Cohen L."/>
        </authorList>
    </citation>
    <scope>NUCLEOTIDE SEQUENCE</scope>
    <source>
        <strain evidence="2">CCMP441</strain>
    </source>
</reference>
<organism evidence="2">
    <name type="scientific">Hemiselmis andersenii</name>
    <name type="common">Cryptophyte alga</name>
    <dbReference type="NCBI Taxonomy" id="464988"/>
    <lineage>
        <taxon>Eukaryota</taxon>
        <taxon>Cryptophyceae</taxon>
        <taxon>Cryptomonadales</taxon>
        <taxon>Hemiselmidaceae</taxon>
        <taxon>Hemiselmis</taxon>
    </lineage>
</organism>
<proteinExistence type="predicted"/>
<name>A0A6T8IBJ7_HEMAN</name>
<gene>
    <name evidence="2" type="ORF">HAND1043_LOCUS4826</name>
</gene>
<dbReference type="AlphaFoldDB" id="A0A6T8IBJ7"/>
<protein>
    <submittedName>
        <fullName evidence="2">Uncharacterized protein</fullName>
    </submittedName>
</protein>
<evidence type="ECO:0000313" key="2">
    <source>
        <dbReference type="EMBL" id="CAD8738334.1"/>
    </source>
</evidence>